<evidence type="ECO:0000256" key="2">
    <source>
        <dbReference type="ARBA" id="ARBA00023015"/>
    </source>
</evidence>
<comment type="similarity">
    <text evidence="1">Belongs to the LysR transcriptional regulatory family.</text>
</comment>
<dbReference type="Pfam" id="PF00126">
    <property type="entry name" value="HTH_1"/>
    <property type="match status" value="1"/>
</dbReference>
<gene>
    <name evidence="6" type="ORF">RI844_10155</name>
</gene>
<evidence type="ECO:0000256" key="3">
    <source>
        <dbReference type="ARBA" id="ARBA00023125"/>
    </source>
</evidence>
<dbReference type="Proteomes" id="UP001301442">
    <property type="component" value="Chromosome"/>
</dbReference>
<evidence type="ECO:0000259" key="5">
    <source>
        <dbReference type="PROSITE" id="PS50931"/>
    </source>
</evidence>
<dbReference type="InterPro" id="IPR005119">
    <property type="entry name" value="LysR_subst-bd"/>
</dbReference>
<dbReference type="PANTHER" id="PTHR30126:SF2">
    <property type="entry name" value="HTH-TYPE TRANSCRIPTIONAL REGULATOR YJIE"/>
    <property type="match status" value="1"/>
</dbReference>
<dbReference type="PANTHER" id="PTHR30126">
    <property type="entry name" value="HTH-TYPE TRANSCRIPTIONAL REGULATOR"/>
    <property type="match status" value="1"/>
</dbReference>
<accession>A0ABZ0GIS8</accession>
<evidence type="ECO:0000256" key="1">
    <source>
        <dbReference type="ARBA" id="ARBA00009437"/>
    </source>
</evidence>
<name>A0ABZ0GIS8_9GAMM</name>
<dbReference type="Pfam" id="PF03466">
    <property type="entry name" value="LysR_substrate"/>
    <property type="match status" value="1"/>
</dbReference>
<keyword evidence="7" id="KW-1185">Reference proteome</keyword>
<evidence type="ECO:0000313" key="6">
    <source>
        <dbReference type="EMBL" id="WOH35745.1"/>
    </source>
</evidence>
<dbReference type="PROSITE" id="PS50931">
    <property type="entry name" value="HTH_LYSR"/>
    <property type="match status" value="1"/>
</dbReference>
<feature type="domain" description="HTH lysR-type" evidence="5">
    <location>
        <begin position="1"/>
        <end position="58"/>
    </location>
</feature>
<proteinExistence type="inferred from homology"/>
<reference evidence="6 7" key="1">
    <citation type="submission" date="2023-09" db="EMBL/GenBank/DDBJ databases">
        <authorList>
            <person name="Qi X."/>
        </authorList>
    </citation>
    <scope>NUCLEOTIDE SEQUENCE [LARGE SCALE GENOMIC DNA]</scope>
    <source>
        <strain evidence="6 7">S1-1</strain>
    </source>
</reference>
<keyword evidence="4" id="KW-0804">Transcription</keyword>
<dbReference type="InterPro" id="IPR036390">
    <property type="entry name" value="WH_DNA-bd_sf"/>
</dbReference>
<keyword evidence="2" id="KW-0805">Transcription regulation</keyword>
<dbReference type="SUPFAM" id="SSF53850">
    <property type="entry name" value="Periplasmic binding protein-like II"/>
    <property type="match status" value="1"/>
</dbReference>
<dbReference type="Gene3D" id="1.10.10.10">
    <property type="entry name" value="Winged helix-like DNA-binding domain superfamily/Winged helix DNA-binding domain"/>
    <property type="match status" value="1"/>
</dbReference>
<dbReference type="CDD" id="cd05466">
    <property type="entry name" value="PBP2_LTTR_substrate"/>
    <property type="match status" value="1"/>
</dbReference>
<dbReference type="InterPro" id="IPR000847">
    <property type="entry name" value="LysR_HTH_N"/>
</dbReference>
<evidence type="ECO:0000313" key="7">
    <source>
        <dbReference type="Proteomes" id="UP001301442"/>
    </source>
</evidence>
<dbReference type="InterPro" id="IPR036388">
    <property type="entry name" value="WH-like_DNA-bd_sf"/>
</dbReference>
<dbReference type="SUPFAM" id="SSF46785">
    <property type="entry name" value="Winged helix' DNA-binding domain"/>
    <property type="match status" value="1"/>
</dbReference>
<evidence type="ECO:0000256" key="4">
    <source>
        <dbReference type="ARBA" id="ARBA00023163"/>
    </source>
</evidence>
<sequence length="308" mass="34902">MKIQWIQDFLSLVDTGSFSKSADIRATTQPAFSRRIKALEEWLCTTLFDRSESPVCLTDSGGKFLPIANETLDRLYQCKDEMARENLNSVNIISFAATHTLSSNFFPRWLNNIEQTLGILRTRLESDHYDKGKQSLIKGQCHFMLCHTHPNIEINLNQQHYNSVVVGKDRLIPVCAPAQNNSPSMLLPGSIEQPIKYLGYNASSGVGKVVKHLLLKNHDGIYLDLVFESYLVGVLKQMCCEGRGIAWLPEQQIVDELSSSKLVKAYADNPENELRWSIDIDIKLFRAREALPESAEQLWHYALENSVS</sequence>
<dbReference type="RefSeq" id="WP_348394561.1">
    <property type="nucleotide sequence ID" value="NZ_CP136600.1"/>
</dbReference>
<keyword evidence="3" id="KW-0238">DNA-binding</keyword>
<organism evidence="6 7">
    <name type="scientific">Thalassotalea fonticola</name>
    <dbReference type="NCBI Taxonomy" id="3065649"/>
    <lineage>
        <taxon>Bacteria</taxon>
        <taxon>Pseudomonadati</taxon>
        <taxon>Pseudomonadota</taxon>
        <taxon>Gammaproteobacteria</taxon>
        <taxon>Alteromonadales</taxon>
        <taxon>Colwelliaceae</taxon>
        <taxon>Thalassotalea</taxon>
    </lineage>
</organism>
<dbReference type="EMBL" id="CP136600">
    <property type="protein sequence ID" value="WOH35745.1"/>
    <property type="molecule type" value="Genomic_DNA"/>
</dbReference>
<protein>
    <submittedName>
        <fullName evidence="6">LysR family transcriptional regulator</fullName>
    </submittedName>
</protein>